<dbReference type="InterPro" id="IPR001254">
    <property type="entry name" value="Trypsin_dom"/>
</dbReference>
<dbReference type="InterPro" id="IPR009003">
    <property type="entry name" value="Peptidase_S1_PA"/>
</dbReference>
<dbReference type="InterPro" id="IPR051487">
    <property type="entry name" value="Ser/Thr_Proteases_Immune/Dev"/>
</dbReference>
<name>A0A914QP99_9BILA</name>
<keyword evidence="5" id="KW-1185">Reference proteome</keyword>
<keyword evidence="3" id="KW-0732">Signal</keyword>
<dbReference type="GO" id="GO:0006508">
    <property type="term" value="P:proteolysis"/>
    <property type="evidence" value="ECO:0007669"/>
    <property type="project" value="InterPro"/>
</dbReference>
<feature type="signal peptide" evidence="3">
    <location>
        <begin position="1"/>
        <end position="19"/>
    </location>
</feature>
<dbReference type="WBParaSite" id="PDA_v2.g5527.t1">
    <property type="protein sequence ID" value="PDA_v2.g5527.t1"/>
    <property type="gene ID" value="PDA_v2.g5527"/>
</dbReference>
<dbReference type="AlphaFoldDB" id="A0A914QP99"/>
<reference evidence="6" key="1">
    <citation type="submission" date="2022-11" db="UniProtKB">
        <authorList>
            <consortium name="WormBaseParasite"/>
        </authorList>
    </citation>
    <scope>IDENTIFICATION</scope>
</reference>
<dbReference type="PANTHER" id="PTHR24256">
    <property type="entry name" value="TRYPTASE-RELATED"/>
    <property type="match status" value="1"/>
</dbReference>
<dbReference type="Proteomes" id="UP000887578">
    <property type="component" value="Unplaced"/>
</dbReference>
<feature type="chain" id="PRO_5036758746" evidence="3">
    <location>
        <begin position="20"/>
        <end position="503"/>
    </location>
</feature>
<evidence type="ECO:0000256" key="3">
    <source>
        <dbReference type="SAM" id="SignalP"/>
    </source>
</evidence>
<evidence type="ECO:0000313" key="6">
    <source>
        <dbReference type="WBParaSite" id="PDA_v2.g5527.t1"/>
    </source>
</evidence>
<dbReference type="PROSITE" id="PS00134">
    <property type="entry name" value="TRYPSIN_HIS"/>
    <property type="match status" value="1"/>
</dbReference>
<dbReference type="SMART" id="SM00020">
    <property type="entry name" value="Tryp_SPc"/>
    <property type="match status" value="1"/>
</dbReference>
<feature type="domain" description="Peptidase S1" evidence="4">
    <location>
        <begin position="25"/>
        <end position="253"/>
    </location>
</feature>
<dbReference type="InterPro" id="IPR043504">
    <property type="entry name" value="Peptidase_S1_PA_chymotrypsin"/>
</dbReference>
<dbReference type="Gene3D" id="2.40.10.10">
    <property type="entry name" value="Trypsin-like serine proteases"/>
    <property type="match status" value="2"/>
</dbReference>
<evidence type="ECO:0000256" key="1">
    <source>
        <dbReference type="ARBA" id="ARBA00023157"/>
    </source>
</evidence>
<dbReference type="InterPro" id="IPR018114">
    <property type="entry name" value="TRYPSIN_HIS"/>
</dbReference>
<dbReference type="SUPFAM" id="SSF50494">
    <property type="entry name" value="Trypsin-like serine proteases"/>
    <property type="match status" value="2"/>
</dbReference>
<comment type="similarity">
    <text evidence="2">Belongs to the peptidase S1 family. CLIP subfamily.</text>
</comment>
<evidence type="ECO:0000313" key="5">
    <source>
        <dbReference type="Proteomes" id="UP000887578"/>
    </source>
</evidence>
<sequence>MLQYFLILIVLTKFDIVYGFNENRIYNGEITPPGLFPFAFKLHTLSGSCSASVISKRHVLTAAHCIWENESTIIQYDRYKVYLDIPYFADVHPTPGVRSDRSTLQNSTKVYLPKTYSWPTWPLYDIAVIEFPDGTDFDIEPVKLAKDYYEKEGDEAYIMGYGPWTLENKKSTVDPDGLALYHAKVTMINDCSGTLLICGGNATHRALPGDSGGPMVINRNNQWYQIGVSAHTNNYDGRSRVASYCNFIEEVTKNEVKCESIFPERNNINFPIKIFEPIYKGQSTPIKLFNFVVPLYNYYYNQGCTATVISKRHLLTSGFCVYRDWWAESKMIQFTEHSTYKTVIGKLFPDFRTKNIVHSNFKNEPINVTAYFPLKYVWPWQHNIAVIEYPKGTDFGIEPVTLAKDHFPIYLDNSTFILAGFGFGLRDIKNNVQHTEESPPILLHDFALPVTQFNKRVKNENLAQAEGASMLYEKNGKFYQIGVNYHSGTPNGKFVLLFIVITF</sequence>
<dbReference type="Pfam" id="PF00089">
    <property type="entry name" value="Trypsin"/>
    <property type="match status" value="1"/>
</dbReference>
<keyword evidence="1" id="KW-1015">Disulfide bond</keyword>
<dbReference type="PROSITE" id="PS50240">
    <property type="entry name" value="TRYPSIN_DOM"/>
    <property type="match status" value="1"/>
</dbReference>
<evidence type="ECO:0000259" key="4">
    <source>
        <dbReference type="PROSITE" id="PS50240"/>
    </source>
</evidence>
<evidence type="ECO:0000256" key="2">
    <source>
        <dbReference type="ARBA" id="ARBA00024195"/>
    </source>
</evidence>
<accession>A0A914QP99</accession>
<protein>
    <submittedName>
        <fullName evidence="6">Peptidase S1 domain-containing protein</fullName>
    </submittedName>
</protein>
<dbReference type="GO" id="GO:0004252">
    <property type="term" value="F:serine-type endopeptidase activity"/>
    <property type="evidence" value="ECO:0007669"/>
    <property type="project" value="InterPro"/>
</dbReference>
<organism evidence="5 6">
    <name type="scientific">Panagrolaimus davidi</name>
    <dbReference type="NCBI Taxonomy" id="227884"/>
    <lineage>
        <taxon>Eukaryota</taxon>
        <taxon>Metazoa</taxon>
        <taxon>Ecdysozoa</taxon>
        <taxon>Nematoda</taxon>
        <taxon>Chromadorea</taxon>
        <taxon>Rhabditida</taxon>
        <taxon>Tylenchina</taxon>
        <taxon>Panagrolaimomorpha</taxon>
        <taxon>Panagrolaimoidea</taxon>
        <taxon>Panagrolaimidae</taxon>
        <taxon>Panagrolaimus</taxon>
    </lineage>
</organism>
<proteinExistence type="inferred from homology"/>